<accession>A0A6V7QLL4</accession>
<dbReference type="AlphaFoldDB" id="A0A6V7QLL4"/>
<dbReference type="EMBL" id="LR862137">
    <property type="protein sequence ID" value="CAD1844060.1"/>
    <property type="molecule type" value="Genomic_DNA"/>
</dbReference>
<evidence type="ECO:0000313" key="2">
    <source>
        <dbReference type="EMBL" id="CAD1844060.1"/>
    </source>
</evidence>
<name>A0A6V7QLL4_ANACO</name>
<feature type="region of interest" description="Disordered" evidence="1">
    <location>
        <begin position="1"/>
        <end position="32"/>
    </location>
</feature>
<gene>
    <name evidence="2" type="ORF">CB5_LOCUS27271</name>
</gene>
<feature type="compositionally biased region" description="Polar residues" evidence="1">
    <location>
        <begin position="1"/>
        <end position="18"/>
    </location>
</feature>
<sequence>MGNTSYQPQEKLQTSSKPSRVEFDPPRNFNHDAQATNVEMRGRDDAPKPPIPVLCLAEFNPRAGQILFFRDFGAKFSPSLLGMRVIGRNAVNDPPENPKGLRTQINTRTLQFAKVQNALAKSVRQSVEPTRRYRQKNIFGDKCRERGSRFVKSARSGFLSFQYQIKVGCALPK</sequence>
<proteinExistence type="predicted"/>
<evidence type="ECO:0000256" key="1">
    <source>
        <dbReference type="SAM" id="MobiDB-lite"/>
    </source>
</evidence>
<organism evidence="2">
    <name type="scientific">Ananas comosus var. bracteatus</name>
    <name type="common">red pineapple</name>
    <dbReference type="NCBI Taxonomy" id="296719"/>
    <lineage>
        <taxon>Eukaryota</taxon>
        <taxon>Viridiplantae</taxon>
        <taxon>Streptophyta</taxon>
        <taxon>Embryophyta</taxon>
        <taxon>Tracheophyta</taxon>
        <taxon>Spermatophyta</taxon>
        <taxon>Magnoliopsida</taxon>
        <taxon>Liliopsida</taxon>
        <taxon>Poales</taxon>
        <taxon>Bromeliaceae</taxon>
        <taxon>Bromelioideae</taxon>
        <taxon>Ananas</taxon>
    </lineage>
</organism>
<protein>
    <submittedName>
        <fullName evidence="2">Uncharacterized protein</fullName>
    </submittedName>
</protein>
<reference evidence="2" key="1">
    <citation type="submission" date="2020-07" db="EMBL/GenBank/DDBJ databases">
        <authorList>
            <person name="Lin J."/>
        </authorList>
    </citation>
    <scope>NUCLEOTIDE SEQUENCE</scope>
</reference>